<sequence length="329" mass="37822">MIVKKYVVSNMQEAMIRIRMDLGDKAVIISDHYIKNKGPLGFMKKKKREVIAAVDEEEISKSKESKNKYEKKESGNEIEDLLELSDLSKEIQKEFIEYCNEHKLEKANINKFVLNEFLWEEVKNNVVINENIDNKIISFIGPTGVGKTTTIAKIAAKESLVNNKKVALITLDTYRIGAVEQLKTYADILNIPLEVVVKKEDMKKAIQKFNKYDLILIDSTGRSFKNDDQINEIKEYMDEIKEKSVYLVLSLTTKFKDIKGIADSYEQIGYDKYILTKLDESSGYGNIINIAKYIDKPISYLCTGQNVPDDIETASIDKLFYYIWGEIRS</sequence>
<dbReference type="Pfam" id="PF00448">
    <property type="entry name" value="SRP54"/>
    <property type="match status" value="1"/>
</dbReference>
<evidence type="ECO:0000256" key="13">
    <source>
        <dbReference type="ARBA" id="ARBA00030866"/>
    </source>
</evidence>
<dbReference type="EMBL" id="FQXM01000030">
    <property type="protein sequence ID" value="SHH99741.1"/>
    <property type="molecule type" value="Genomic_DNA"/>
</dbReference>
<dbReference type="PANTHER" id="PTHR43134:SF3">
    <property type="entry name" value="FLAGELLAR BIOSYNTHESIS PROTEIN FLHF"/>
    <property type="match status" value="1"/>
</dbReference>
<feature type="domain" description="SRP54-type proteins GTP-binding" evidence="15">
    <location>
        <begin position="134"/>
        <end position="325"/>
    </location>
</feature>
<keyword evidence="16" id="KW-0966">Cell projection</keyword>
<dbReference type="SUPFAM" id="SSF52540">
    <property type="entry name" value="P-loop containing nucleoside triphosphate hydrolases"/>
    <property type="match status" value="1"/>
</dbReference>
<keyword evidence="16" id="KW-0282">Flagellum</keyword>
<keyword evidence="11" id="KW-1006">Bacterial flagellum protein export</keyword>
<evidence type="ECO:0000256" key="4">
    <source>
        <dbReference type="ARBA" id="ARBA00022448"/>
    </source>
</evidence>
<name>A0A1M5XIV7_9CLOT</name>
<evidence type="ECO:0000256" key="12">
    <source>
        <dbReference type="ARBA" id="ARBA00025337"/>
    </source>
</evidence>
<dbReference type="InterPro" id="IPR000897">
    <property type="entry name" value="SRP54_GTPase_dom"/>
</dbReference>
<comment type="subcellular location">
    <subcellularLocation>
        <location evidence="1">Cell membrane</location>
        <topology evidence="1">Peripheral membrane protein</topology>
        <orientation evidence="1">Cytoplasmic side</orientation>
    </subcellularLocation>
</comment>
<dbReference type="GO" id="GO:0006614">
    <property type="term" value="P:SRP-dependent cotranslational protein targeting to membrane"/>
    <property type="evidence" value="ECO:0007669"/>
    <property type="project" value="InterPro"/>
</dbReference>
<evidence type="ECO:0000256" key="9">
    <source>
        <dbReference type="ARBA" id="ARBA00023134"/>
    </source>
</evidence>
<comment type="similarity">
    <text evidence="2">Belongs to the GTP-binding SRP family.</text>
</comment>
<dbReference type="OrthoDB" id="9778554at2"/>
<keyword evidence="17" id="KW-1185">Reference proteome</keyword>
<evidence type="ECO:0000256" key="8">
    <source>
        <dbReference type="ARBA" id="ARBA00022927"/>
    </source>
</evidence>
<dbReference type="AlphaFoldDB" id="A0A1M5XIV7"/>
<dbReference type="InterPro" id="IPR047040">
    <property type="entry name" value="FlhF__GTPase_dom"/>
</dbReference>
<dbReference type="RefSeq" id="WP_073340485.1">
    <property type="nucleotide sequence ID" value="NZ_FQXM01000030.1"/>
</dbReference>
<accession>A0A1M5XIV7</accession>
<dbReference type="PANTHER" id="PTHR43134">
    <property type="entry name" value="SIGNAL RECOGNITION PARTICLE RECEPTOR SUBUNIT ALPHA"/>
    <property type="match status" value="1"/>
</dbReference>
<keyword evidence="9" id="KW-0342">GTP-binding</keyword>
<keyword evidence="16" id="KW-0969">Cilium</keyword>
<dbReference type="GO" id="GO:0005886">
    <property type="term" value="C:plasma membrane"/>
    <property type="evidence" value="ECO:0007669"/>
    <property type="project" value="UniProtKB-SubCell"/>
</dbReference>
<dbReference type="GO" id="GO:0005525">
    <property type="term" value="F:GTP binding"/>
    <property type="evidence" value="ECO:0007669"/>
    <property type="project" value="UniProtKB-KW"/>
</dbReference>
<dbReference type="GO" id="GO:0003924">
    <property type="term" value="F:GTPase activity"/>
    <property type="evidence" value="ECO:0007669"/>
    <property type="project" value="InterPro"/>
</dbReference>
<evidence type="ECO:0000256" key="10">
    <source>
        <dbReference type="ARBA" id="ARBA00023136"/>
    </source>
</evidence>
<dbReference type="GO" id="GO:0015031">
    <property type="term" value="P:protein transport"/>
    <property type="evidence" value="ECO:0007669"/>
    <property type="project" value="UniProtKB-KW"/>
</dbReference>
<organism evidence="16 17">
    <name type="scientific">Clostridium grantii DSM 8605</name>
    <dbReference type="NCBI Taxonomy" id="1121316"/>
    <lineage>
        <taxon>Bacteria</taxon>
        <taxon>Bacillati</taxon>
        <taxon>Bacillota</taxon>
        <taxon>Clostridia</taxon>
        <taxon>Eubacteriales</taxon>
        <taxon>Clostridiaceae</taxon>
        <taxon>Clostridium</taxon>
    </lineage>
</organism>
<dbReference type="Proteomes" id="UP000184447">
    <property type="component" value="Unassembled WGS sequence"/>
</dbReference>
<keyword evidence="5" id="KW-1003">Cell membrane</keyword>
<evidence type="ECO:0000256" key="2">
    <source>
        <dbReference type="ARBA" id="ARBA00008531"/>
    </source>
</evidence>
<keyword evidence="10" id="KW-0472">Membrane</keyword>
<evidence type="ECO:0000259" key="14">
    <source>
        <dbReference type="SMART" id="SM00382"/>
    </source>
</evidence>
<keyword evidence="7" id="KW-1005">Bacterial flagellum biogenesis</keyword>
<evidence type="ECO:0000256" key="11">
    <source>
        <dbReference type="ARBA" id="ARBA00023225"/>
    </source>
</evidence>
<gene>
    <name evidence="16" type="ORF">SAMN02745207_03697</name>
</gene>
<protein>
    <recommendedName>
        <fullName evidence="3">Flagellar biosynthesis protein FlhF</fullName>
    </recommendedName>
    <alternativeName>
        <fullName evidence="13">Flagella-associated GTP-binding protein</fullName>
    </alternativeName>
</protein>
<dbReference type="SMART" id="SM00962">
    <property type="entry name" value="SRP54"/>
    <property type="match status" value="1"/>
</dbReference>
<dbReference type="Gene3D" id="3.40.50.300">
    <property type="entry name" value="P-loop containing nucleotide triphosphate hydrolases"/>
    <property type="match status" value="1"/>
</dbReference>
<keyword evidence="4" id="KW-0813">Transport</keyword>
<dbReference type="CDD" id="cd17873">
    <property type="entry name" value="FlhF"/>
    <property type="match status" value="1"/>
</dbReference>
<evidence type="ECO:0000256" key="7">
    <source>
        <dbReference type="ARBA" id="ARBA00022795"/>
    </source>
</evidence>
<dbReference type="STRING" id="1121316.SAMN02745207_03697"/>
<dbReference type="GO" id="GO:0044781">
    <property type="term" value="P:bacterial-type flagellum organization"/>
    <property type="evidence" value="ECO:0007669"/>
    <property type="project" value="UniProtKB-KW"/>
</dbReference>
<dbReference type="SMART" id="SM00382">
    <property type="entry name" value="AAA"/>
    <property type="match status" value="1"/>
</dbReference>
<feature type="domain" description="AAA+ ATPase" evidence="14">
    <location>
        <begin position="133"/>
        <end position="326"/>
    </location>
</feature>
<evidence type="ECO:0000313" key="16">
    <source>
        <dbReference type="EMBL" id="SHH99741.1"/>
    </source>
</evidence>
<dbReference type="Gene3D" id="1.20.120.1380">
    <property type="entry name" value="Flagellar FlhF biosynthesis protein, N domain"/>
    <property type="match status" value="1"/>
</dbReference>
<dbReference type="InterPro" id="IPR003593">
    <property type="entry name" value="AAA+_ATPase"/>
</dbReference>
<comment type="function">
    <text evidence="12">Necessary for flagellar biosynthesis. May be involved in translocation of the flagellum.</text>
</comment>
<evidence type="ECO:0000259" key="15">
    <source>
        <dbReference type="SMART" id="SM00962"/>
    </source>
</evidence>
<reference evidence="16 17" key="1">
    <citation type="submission" date="2016-11" db="EMBL/GenBank/DDBJ databases">
        <authorList>
            <person name="Jaros S."/>
            <person name="Januszkiewicz K."/>
            <person name="Wedrychowicz H."/>
        </authorList>
    </citation>
    <scope>NUCLEOTIDE SEQUENCE [LARGE SCALE GENOMIC DNA]</scope>
    <source>
        <strain evidence="16 17">DSM 8605</strain>
    </source>
</reference>
<proteinExistence type="inferred from homology"/>
<dbReference type="InterPro" id="IPR027417">
    <property type="entry name" value="P-loop_NTPase"/>
</dbReference>
<dbReference type="FunFam" id="3.40.50.300:FF:000695">
    <property type="entry name" value="Flagellar biosynthesis regulator FlhF"/>
    <property type="match status" value="1"/>
</dbReference>
<evidence type="ECO:0000313" key="17">
    <source>
        <dbReference type="Proteomes" id="UP000184447"/>
    </source>
</evidence>
<evidence type="ECO:0000256" key="3">
    <source>
        <dbReference type="ARBA" id="ARBA00014919"/>
    </source>
</evidence>
<evidence type="ECO:0000256" key="1">
    <source>
        <dbReference type="ARBA" id="ARBA00004413"/>
    </source>
</evidence>
<evidence type="ECO:0000256" key="5">
    <source>
        <dbReference type="ARBA" id="ARBA00022475"/>
    </source>
</evidence>
<keyword evidence="6" id="KW-0547">Nucleotide-binding</keyword>
<evidence type="ECO:0000256" key="6">
    <source>
        <dbReference type="ARBA" id="ARBA00022741"/>
    </source>
</evidence>
<dbReference type="GO" id="GO:0005047">
    <property type="term" value="F:signal recognition particle binding"/>
    <property type="evidence" value="ECO:0007669"/>
    <property type="project" value="TreeGrafter"/>
</dbReference>
<keyword evidence="8" id="KW-0653">Protein transport</keyword>